<dbReference type="AlphaFoldDB" id="A0A5J4SPL4"/>
<comment type="caution">
    <text evidence="1">The sequence shown here is derived from an EMBL/GenBank/DDBJ whole genome shotgun (WGS) entry which is preliminary data.</text>
</comment>
<proteinExistence type="predicted"/>
<organism evidence="1">
    <name type="scientific">termite gut metagenome</name>
    <dbReference type="NCBI Taxonomy" id="433724"/>
    <lineage>
        <taxon>unclassified sequences</taxon>
        <taxon>metagenomes</taxon>
        <taxon>organismal metagenomes</taxon>
    </lineage>
</organism>
<accession>A0A5J4SPL4</accession>
<sequence length="143" mass="15474">MKNKKLVTHLTKAILAGMACLCTNRSPLAAQTPITPSSQEVNAPFGDTDRQAFQSPPQVYHPETWFHFIGGNVAAKGITADLEAIAGAGISGIQLFHGQFGGPWPGVEPQITCLSESWDNTIKYTAEECRRLGLRFTMQNCPG</sequence>
<gene>
    <name evidence="1" type="ORF">EZS27_004553</name>
</gene>
<feature type="non-terminal residue" evidence="1">
    <location>
        <position position="143"/>
    </location>
</feature>
<dbReference type="Pfam" id="PF17132">
    <property type="entry name" value="Glyco_hydro_106"/>
    <property type="match status" value="1"/>
</dbReference>
<dbReference type="EMBL" id="SNRY01000079">
    <property type="protein sequence ID" value="KAA6348016.1"/>
    <property type="molecule type" value="Genomic_DNA"/>
</dbReference>
<reference evidence="1" key="1">
    <citation type="submission" date="2019-03" db="EMBL/GenBank/DDBJ databases">
        <title>Single cell metagenomics reveals metabolic interactions within the superorganism composed of flagellate Streblomastix strix and complex community of Bacteroidetes bacteria on its surface.</title>
        <authorList>
            <person name="Treitli S.C."/>
            <person name="Kolisko M."/>
            <person name="Husnik F."/>
            <person name="Keeling P."/>
            <person name="Hampl V."/>
        </authorList>
    </citation>
    <scope>NUCLEOTIDE SEQUENCE</scope>
    <source>
        <strain evidence="1">STM</strain>
    </source>
</reference>
<protein>
    <submittedName>
        <fullName evidence="1">Uncharacterized protein</fullName>
    </submittedName>
</protein>
<name>A0A5J4SPL4_9ZZZZ</name>
<evidence type="ECO:0000313" key="1">
    <source>
        <dbReference type="EMBL" id="KAA6348016.1"/>
    </source>
</evidence>